<evidence type="ECO:0000313" key="2">
    <source>
        <dbReference type="Proteomes" id="UP000613401"/>
    </source>
</evidence>
<accession>A0A8H4CEM6</accession>
<protein>
    <submittedName>
        <fullName evidence="1">Uncharacterized protein</fullName>
    </submittedName>
</protein>
<dbReference type="EMBL" id="WVTB01000064">
    <property type="protein sequence ID" value="KAF3802374.1"/>
    <property type="molecule type" value="Genomic_DNA"/>
</dbReference>
<gene>
    <name evidence="1" type="ORF">GCG54_00003840</name>
</gene>
<dbReference type="Proteomes" id="UP000613401">
    <property type="component" value="Unassembled WGS sequence"/>
</dbReference>
<name>A0A8H4CEM6_COLGL</name>
<reference evidence="1" key="2">
    <citation type="submission" date="2020-03" db="EMBL/GenBank/DDBJ databases">
        <authorList>
            <person name="Fu F.-F."/>
            <person name="Chen J."/>
        </authorList>
    </citation>
    <scope>NUCLEOTIDE SEQUENCE</scope>
    <source>
        <strain evidence="1">Lc1</strain>
    </source>
</reference>
<comment type="caution">
    <text evidence="1">The sequence shown here is derived from an EMBL/GenBank/DDBJ whole genome shotgun (WGS) entry which is preliminary data.</text>
</comment>
<sequence length="87" mass="9820">MIDCAKSNPTIDLNYAFQCGTYLESSGNTRTRLLVSSQRSPVRRFKELIILLSNTNNGWSIKIRVPGVYYINLSSDFDLSNCMFCGT</sequence>
<dbReference type="AlphaFoldDB" id="A0A8H4CEM6"/>
<keyword evidence="2" id="KW-1185">Reference proteome</keyword>
<evidence type="ECO:0000313" key="1">
    <source>
        <dbReference type="EMBL" id="KAF3802374.1"/>
    </source>
</evidence>
<reference evidence="1" key="1">
    <citation type="journal article" date="2020" name="Phytopathology">
        <title>Genome sequence and comparative analysis of Colletotrichum gloeosporioides isolated from Liriodendron leaves.</title>
        <authorList>
            <person name="Fu F.F."/>
            <person name="Hao Z."/>
            <person name="Wang P."/>
            <person name="Lu Y."/>
            <person name="Xue L.J."/>
            <person name="Wei G."/>
            <person name="Tian Y."/>
            <person name="Baishi H."/>
            <person name="Xu H."/>
            <person name="Shi J."/>
            <person name="Cheng T."/>
            <person name="Wang G."/>
            <person name="Yi Y."/>
            <person name="Chen J."/>
        </authorList>
    </citation>
    <scope>NUCLEOTIDE SEQUENCE</scope>
    <source>
        <strain evidence="1">Lc1</strain>
    </source>
</reference>
<dbReference type="RefSeq" id="XP_045261533.1">
    <property type="nucleotide sequence ID" value="XM_045403901.1"/>
</dbReference>
<dbReference type="GeneID" id="69010998"/>
<proteinExistence type="predicted"/>
<organism evidence="1 2">
    <name type="scientific">Colletotrichum gloeosporioides</name>
    <name type="common">Anthracnose fungus</name>
    <name type="synonym">Glomerella cingulata</name>
    <dbReference type="NCBI Taxonomy" id="474922"/>
    <lineage>
        <taxon>Eukaryota</taxon>
        <taxon>Fungi</taxon>
        <taxon>Dikarya</taxon>
        <taxon>Ascomycota</taxon>
        <taxon>Pezizomycotina</taxon>
        <taxon>Sordariomycetes</taxon>
        <taxon>Hypocreomycetidae</taxon>
        <taxon>Glomerellales</taxon>
        <taxon>Glomerellaceae</taxon>
        <taxon>Colletotrichum</taxon>
        <taxon>Colletotrichum gloeosporioides species complex</taxon>
    </lineage>
</organism>